<evidence type="ECO:0000313" key="2">
    <source>
        <dbReference type="Proteomes" id="UP000018467"/>
    </source>
</evidence>
<dbReference type="GeneTree" id="ENSGT00940000182522"/>
<dbReference type="Proteomes" id="UP000018467">
    <property type="component" value="Unassembled WGS sequence"/>
</dbReference>
<keyword evidence="2" id="KW-1185">Reference proteome</keyword>
<reference evidence="2" key="2">
    <citation type="journal article" date="2014" name="Nat. Commun.">
        <title>The cavefish genome reveals candidate genes for eye loss.</title>
        <authorList>
            <person name="McGaugh S.E."/>
            <person name="Gross J.B."/>
            <person name="Aken B."/>
            <person name="Blin M."/>
            <person name="Borowsky R."/>
            <person name="Chalopin D."/>
            <person name="Hinaux H."/>
            <person name="Jeffery W.R."/>
            <person name="Keene A."/>
            <person name="Ma L."/>
            <person name="Minx P."/>
            <person name="Murphy D."/>
            <person name="O'Quin K.E."/>
            <person name="Retaux S."/>
            <person name="Rohner N."/>
            <person name="Searle S.M."/>
            <person name="Stahl B.A."/>
            <person name="Tabin C."/>
            <person name="Volff J.N."/>
            <person name="Yoshizawa M."/>
            <person name="Warren W.C."/>
        </authorList>
    </citation>
    <scope>NUCLEOTIDE SEQUENCE [LARGE SCALE GENOMIC DNA]</scope>
    <source>
        <strain evidence="2">female</strain>
    </source>
</reference>
<dbReference type="Ensembl" id="ENSAMXT00000033658.1">
    <property type="protein sequence ID" value="ENSAMXP00000050708.1"/>
    <property type="gene ID" value="ENSAMXG00000034516.1"/>
</dbReference>
<reference evidence="1" key="4">
    <citation type="submission" date="2025-09" db="UniProtKB">
        <authorList>
            <consortium name="Ensembl"/>
        </authorList>
    </citation>
    <scope>IDENTIFICATION</scope>
</reference>
<dbReference type="AlphaFoldDB" id="A0A3B1K8C1"/>
<evidence type="ECO:0000313" key="1">
    <source>
        <dbReference type="Ensembl" id="ENSAMXP00000050708.1"/>
    </source>
</evidence>
<dbReference type="InParanoid" id="A0A3B1K8C1"/>
<dbReference type="Bgee" id="ENSAMXG00000034516">
    <property type="expression patterns" value="Expressed in testis"/>
</dbReference>
<name>A0A3B1K8C1_ASTMX</name>
<protein>
    <recommendedName>
        <fullName evidence="3">Reverse transcriptase domain-containing protein</fullName>
    </recommendedName>
</protein>
<organism evidence="1 2">
    <name type="scientific">Astyanax mexicanus</name>
    <name type="common">Blind cave fish</name>
    <name type="synonym">Astyanax fasciatus mexicanus</name>
    <dbReference type="NCBI Taxonomy" id="7994"/>
    <lineage>
        <taxon>Eukaryota</taxon>
        <taxon>Metazoa</taxon>
        <taxon>Chordata</taxon>
        <taxon>Craniata</taxon>
        <taxon>Vertebrata</taxon>
        <taxon>Euteleostomi</taxon>
        <taxon>Actinopterygii</taxon>
        <taxon>Neopterygii</taxon>
        <taxon>Teleostei</taxon>
        <taxon>Ostariophysi</taxon>
        <taxon>Characiformes</taxon>
        <taxon>Characoidei</taxon>
        <taxon>Acestrorhamphidae</taxon>
        <taxon>Acestrorhamphinae</taxon>
        <taxon>Astyanax</taxon>
    </lineage>
</organism>
<reference evidence="2" key="1">
    <citation type="submission" date="2013-03" db="EMBL/GenBank/DDBJ databases">
        <authorList>
            <person name="Jeffery W."/>
            <person name="Warren W."/>
            <person name="Wilson R.K."/>
        </authorList>
    </citation>
    <scope>NUCLEOTIDE SEQUENCE</scope>
    <source>
        <strain evidence="2">female</strain>
    </source>
</reference>
<evidence type="ECO:0008006" key="3">
    <source>
        <dbReference type="Google" id="ProtNLM"/>
    </source>
</evidence>
<accession>A0A3B1K8C1</accession>
<proteinExistence type="predicted"/>
<sequence>MDYHLKERNFYIVALDQKKAFDSISRNYIFETLVKYGFPSGFISMIKYLKTIKILAGLSPIENFNADKIMSV</sequence>
<reference evidence="1" key="3">
    <citation type="submission" date="2025-08" db="UniProtKB">
        <authorList>
            <consortium name="Ensembl"/>
        </authorList>
    </citation>
    <scope>IDENTIFICATION</scope>
</reference>